<dbReference type="GO" id="GO:0097367">
    <property type="term" value="F:carbohydrate derivative binding"/>
    <property type="evidence" value="ECO:0007669"/>
    <property type="project" value="InterPro"/>
</dbReference>
<name>A0A8J6TLL8_9BACT</name>
<dbReference type="InterPro" id="IPR050099">
    <property type="entry name" value="SIS_GmhA/DiaA_subfam"/>
</dbReference>
<comment type="function">
    <text evidence="9">Catalyzes the isomerization of sedoheptulose 7-phosphate in D-glycero-D-manno-heptose 7-phosphate.</text>
</comment>
<evidence type="ECO:0000256" key="4">
    <source>
        <dbReference type="ARBA" id="ARBA00022490"/>
    </source>
</evidence>
<dbReference type="GO" id="GO:0005975">
    <property type="term" value="P:carbohydrate metabolic process"/>
    <property type="evidence" value="ECO:0007669"/>
    <property type="project" value="UniProtKB-UniRule"/>
</dbReference>
<feature type="binding site" evidence="9">
    <location>
        <begin position="91"/>
        <end position="92"/>
    </location>
    <ligand>
        <name>substrate</name>
    </ligand>
</feature>
<comment type="pathway">
    <text evidence="9">Carbohydrate biosynthesis; D-glycero-D-manno-heptose 7-phosphate biosynthesis; D-glycero-alpha-D-manno-heptose 7-phosphate and D-glycero-beta-D-manno-heptose 7-phosphate from sedoheptulose 7-phosphate: step 1/1.</text>
</comment>
<dbReference type="PANTHER" id="PTHR30390:SF6">
    <property type="entry name" value="DNAA INITIATOR-ASSOCIATING PROTEIN DIAA"/>
    <property type="match status" value="1"/>
</dbReference>
<dbReference type="GO" id="GO:0008270">
    <property type="term" value="F:zinc ion binding"/>
    <property type="evidence" value="ECO:0007669"/>
    <property type="project" value="UniProtKB-UniRule"/>
</dbReference>
<evidence type="ECO:0000259" key="10">
    <source>
        <dbReference type="PROSITE" id="PS51464"/>
    </source>
</evidence>
<comment type="caution">
    <text evidence="11">The sequence shown here is derived from an EMBL/GenBank/DDBJ whole genome shotgun (WGS) entry which is preliminary data.</text>
</comment>
<dbReference type="Proteomes" id="UP000605201">
    <property type="component" value="Unassembled WGS sequence"/>
</dbReference>
<dbReference type="InterPro" id="IPR046348">
    <property type="entry name" value="SIS_dom_sf"/>
</dbReference>
<dbReference type="EMBL" id="JACNIG010000303">
    <property type="protein sequence ID" value="MBC8433474.1"/>
    <property type="molecule type" value="Genomic_DNA"/>
</dbReference>
<dbReference type="Pfam" id="PF13580">
    <property type="entry name" value="SIS_2"/>
    <property type="match status" value="1"/>
</dbReference>
<dbReference type="InterPro" id="IPR004515">
    <property type="entry name" value="Phosphoheptose_Isoase"/>
</dbReference>
<evidence type="ECO:0000256" key="1">
    <source>
        <dbReference type="ARBA" id="ARBA00000348"/>
    </source>
</evidence>
<dbReference type="SUPFAM" id="SSF53697">
    <property type="entry name" value="SIS domain"/>
    <property type="match status" value="1"/>
</dbReference>
<dbReference type="PANTHER" id="PTHR30390">
    <property type="entry name" value="SEDOHEPTULOSE 7-PHOSPHATE ISOMERASE / DNAA INITIATOR-ASSOCIATING FACTOR FOR REPLICATION INITIATION"/>
    <property type="match status" value="1"/>
</dbReference>
<evidence type="ECO:0000256" key="2">
    <source>
        <dbReference type="ARBA" id="ARBA00004496"/>
    </source>
</evidence>
<comment type="cofactor">
    <cofactor evidence="9">
        <name>Zn(2+)</name>
        <dbReference type="ChEBI" id="CHEBI:29105"/>
    </cofactor>
    <text evidence="9">Binds 1 zinc ion per subunit.</text>
</comment>
<gene>
    <name evidence="9" type="primary">gmhA</name>
    <name evidence="11" type="ORF">H8D96_16310</name>
</gene>
<proteinExistence type="inferred from homology"/>
<organism evidence="11 12">
    <name type="scientific">Candidatus Desulfatibia vada</name>
    <dbReference type="NCBI Taxonomy" id="2841696"/>
    <lineage>
        <taxon>Bacteria</taxon>
        <taxon>Pseudomonadati</taxon>
        <taxon>Thermodesulfobacteriota</taxon>
        <taxon>Desulfobacteria</taxon>
        <taxon>Desulfobacterales</taxon>
        <taxon>Desulfobacterales incertae sedis</taxon>
        <taxon>Candidatus Desulfatibia</taxon>
    </lineage>
</organism>
<evidence type="ECO:0000256" key="3">
    <source>
        <dbReference type="ARBA" id="ARBA00009894"/>
    </source>
</evidence>
<evidence type="ECO:0000256" key="9">
    <source>
        <dbReference type="HAMAP-Rule" id="MF_00067"/>
    </source>
</evidence>
<feature type="binding site" evidence="9">
    <location>
        <position position="168"/>
    </location>
    <ligand>
        <name>Zn(2+)</name>
        <dbReference type="ChEBI" id="CHEBI:29105"/>
    </ligand>
</feature>
<dbReference type="GO" id="GO:2001061">
    <property type="term" value="P:D-glycero-D-manno-heptose 7-phosphate biosynthetic process"/>
    <property type="evidence" value="ECO:0007669"/>
    <property type="project" value="UniProtKB-UniPathway"/>
</dbReference>
<feature type="domain" description="SIS" evidence="10">
    <location>
        <begin position="34"/>
        <end position="191"/>
    </location>
</feature>
<evidence type="ECO:0000313" key="11">
    <source>
        <dbReference type="EMBL" id="MBC8433474.1"/>
    </source>
</evidence>
<dbReference type="PROSITE" id="PS51464">
    <property type="entry name" value="SIS"/>
    <property type="match status" value="1"/>
</dbReference>
<dbReference type="Gene3D" id="3.40.50.10490">
    <property type="entry name" value="Glucose-6-phosphate isomerase like protein, domain 1"/>
    <property type="match status" value="1"/>
</dbReference>
<feature type="binding site" evidence="9">
    <location>
        <begin position="117"/>
        <end position="119"/>
    </location>
    <ligand>
        <name>substrate</name>
    </ligand>
</feature>
<feature type="binding site" evidence="9">
    <location>
        <begin position="49"/>
        <end position="51"/>
    </location>
    <ligand>
        <name>substrate</name>
    </ligand>
</feature>
<feature type="binding site" evidence="9">
    <location>
        <position position="62"/>
    </location>
    <ligand>
        <name>Zn(2+)</name>
        <dbReference type="ChEBI" id="CHEBI:29105"/>
    </ligand>
</feature>
<dbReference type="GO" id="GO:0005737">
    <property type="term" value="C:cytoplasm"/>
    <property type="evidence" value="ECO:0007669"/>
    <property type="project" value="UniProtKB-SubCell"/>
</dbReference>
<accession>A0A8J6TLL8</accession>
<feature type="binding site" evidence="9">
    <location>
        <position position="58"/>
    </location>
    <ligand>
        <name>Zn(2+)</name>
        <dbReference type="ChEBI" id="CHEBI:29105"/>
    </ligand>
</feature>
<comment type="similarity">
    <text evidence="3 9">Belongs to the SIS family. GmhA subfamily.</text>
</comment>
<protein>
    <recommendedName>
        <fullName evidence="9">Phosphoheptose isomerase</fullName>
        <ecNumber evidence="9">5.3.1.28</ecNumber>
    </recommendedName>
    <alternativeName>
        <fullName evidence="9">Sedoheptulose 7-phosphate isomerase</fullName>
    </alternativeName>
</protein>
<evidence type="ECO:0000256" key="5">
    <source>
        <dbReference type="ARBA" id="ARBA00022723"/>
    </source>
</evidence>
<dbReference type="InterPro" id="IPR001347">
    <property type="entry name" value="SIS_dom"/>
</dbReference>
<keyword evidence="5 9" id="KW-0479">Metal-binding</keyword>
<evidence type="ECO:0000256" key="7">
    <source>
        <dbReference type="ARBA" id="ARBA00023235"/>
    </source>
</evidence>
<feature type="binding site" evidence="9">
    <location>
        <position position="176"/>
    </location>
    <ligand>
        <name>Zn(2+)</name>
        <dbReference type="ChEBI" id="CHEBI:29105"/>
    </ligand>
</feature>
<dbReference type="UniPathway" id="UPA00041">
    <property type="reaction ID" value="UER00436"/>
</dbReference>
<evidence type="ECO:0000313" key="12">
    <source>
        <dbReference type="Proteomes" id="UP000605201"/>
    </source>
</evidence>
<comment type="subcellular location">
    <subcellularLocation>
        <location evidence="2 9">Cytoplasm</location>
    </subcellularLocation>
</comment>
<feature type="binding site" evidence="9">
    <location>
        <position position="62"/>
    </location>
    <ligand>
        <name>substrate</name>
    </ligand>
</feature>
<sequence>MEEIILNILQDSLETKEQFIKDNLDLIQRGADSFATCITSGHKIMIFGNGGSAADSQHIAAEFVNRFQVERAPLAALALTTDTSVITSIANDYHFDQIFSKQIQALGRKDDIAIGISTSGSSKNVIQAIHAAKDIGMFTMGLMGRGGELAQCTDLAFRVESDITARIQEAHITLGHILCDLAERILFPEAF</sequence>
<evidence type="ECO:0000256" key="6">
    <source>
        <dbReference type="ARBA" id="ARBA00022833"/>
    </source>
</evidence>
<dbReference type="GO" id="GO:0008968">
    <property type="term" value="F:D-sedoheptulose 7-phosphate isomerase activity"/>
    <property type="evidence" value="ECO:0007669"/>
    <property type="project" value="UniProtKB-UniRule"/>
</dbReference>
<dbReference type="HAMAP" id="MF_00067">
    <property type="entry name" value="GmhA"/>
    <property type="match status" value="1"/>
</dbReference>
<keyword evidence="4 9" id="KW-0963">Cytoplasm</keyword>
<dbReference type="AlphaFoldDB" id="A0A8J6TLL8"/>
<keyword evidence="8 9" id="KW-0119">Carbohydrate metabolism</keyword>
<comment type="miscellaneous">
    <text evidence="9">The reaction produces a racemic mixture of D-glycero-alpha-D-manno-heptose 7-phosphate and D-glycero-beta-D-manno-heptose 7-phosphate.</text>
</comment>
<dbReference type="InterPro" id="IPR035461">
    <property type="entry name" value="GmhA/DiaA"/>
</dbReference>
<keyword evidence="6 9" id="KW-0862">Zinc</keyword>
<feature type="binding site" evidence="9">
    <location>
        <position position="168"/>
    </location>
    <ligand>
        <name>substrate</name>
    </ligand>
</feature>
<comment type="catalytic activity">
    <reaction evidence="1 9">
        <text>2 D-sedoheptulose 7-phosphate = D-glycero-alpha-D-manno-heptose 7-phosphate + D-glycero-beta-D-manno-heptose 7-phosphate</text>
        <dbReference type="Rhea" id="RHEA:27489"/>
        <dbReference type="ChEBI" id="CHEBI:57483"/>
        <dbReference type="ChEBI" id="CHEBI:60203"/>
        <dbReference type="ChEBI" id="CHEBI:60204"/>
        <dbReference type="EC" id="5.3.1.28"/>
    </reaction>
</comment>
<feature type="binding site" evidence="9">
    <location>
        <position position="122"/>
    </location>
    <ligand>
        <name>substrate</name>
    </ligand>
</feature>
<dbReference type="EC" id="5.3.1.28" evidence="9"/>
<evidence type="ECO:0000256" key="8">
    <source>
        <dbReference type="ARBA" id="ARBA00023277"/>
    </source>
</evidence>
<reference evidence="11 12" key="1">
    <citation type="submission" date="2020-08" db="EMBL/GenBank/DDBJ databases">
        <title>Bridging the membrane lipid divide: bacteria of the FCB group superphylum have the potential to synthesize archaeal ether lipids.</title>
        <authorList>
            <person name="Villanueva L."/>
            <person name="Von Meijenfeldt F.A.B."/>
            <person name="Westbye A.B."/>
            <person name="Yadav S."/>
            <person name="Hopmans E.C."/>
            <person name="Dutilh B.E."/>
            <person name="Sinninghe Damste J.S."/>
        </authorList>
    </citation>
    <scope>NUCLEOTIDE SEQUENCE [LARGE SCALE GENOMIC DNA]</scope>
    <source>
        <strain evidence="11">NIOZ-UU17</strain>
    </source>
</reference>
<keyword evidence="7 9" id="KW-0413">Isomerase</keyword>
<dbReference type="CDD" id="cd05006">
    <property type="entry name" value="SIS_GmhA"/>
    <property type="match status" value="1"/>
</dbReference>